<reference evidence="2 3" key="1">
    <citation type="submission" date="2019-06" db="EMBL/GenBank/DDBJ databases">
        <title>Sequencing the genomes of 1000 actinobacteria strains.</title>
        <authorList>
            <person name="Klenk H.-P."/>
        </authorList>
    </citation>
    <scope>NUCLEOTIDE SEQUENCE [LARGE SCALE GENOMIC DNA]</scope>
    <source>
        <strain evidence="2 3">DSM 24083</strain>
    </source>
</reference>
<keyword evidence="3" id="KW-1185">Reference proteome</keyword>
<protein>
    <submittedName>
        <fullName evidence="2">Uncharacterized protein</fullName>
    </submittedName>
</protein>
<dbReference type="AlphaFoldDB" id="A0A543AGI5"/>
<dbReference type="OrthoDB" id="4954967at2"/>
<dbReference type="EMBL" id="VFOU01000003">
    <property type="protein sequence ID" value="TQL71682.1"/>
    <property type="molecule type" value="Genomic_DNA"/>
</dbReference>
<evidence type="ECO:0000313" key="2">
    <source>
        <dbReference type="EMBL" id="TQL71682.1"/>
    </source>
</evidence>
<gene>
    <name evidence="2" type="ORF">FB556_2175</name>
</gene>
<dbReference type="Proteomes" id="UP000319746">
    <property type="component" value="Unassembled WGS sequence"/>
</dbReference>
<accession>A0A543AGI5</accession>
<sequence>MSENTSDFFEEIDDADMEVPQDGRDGQPSEEGSSDEPETLEAHDPLRHRDVVLSDTEGPSTIFGQHAESLAQDDWALEELHVMDPDELDEELVDDDFE</sequence>
<dbReference type="RefSeq" id="WP_141867464.1">
    <property type="nucleotide sequence ID" value="NZ_BAABAN010000001.1"/>
</dbReference>
<organism evidence="2 3">
    <name type="scientific">Enteractinococcus coprophilus</name>
    <dbReference type="NCBI Taxonomy" id="1027633"/>
    <lineage>
        <taxon>Bacteria</taxon>
        <taxon>Bacillati</taxon>
        <taxon>Actinomycetota</taxon>
        <taxon>Actinomycetes</taxon>
        <taxon>Micrococcales</taxon>
        <taxon>Micrococcaceae</taxon>
    </lineage>
</organism>
<feature type="region of interest" description="Disordered" evidence="1">
    <location>
        <begin position="1"/>
        <end position="60"/>
    </location>
</feature>
<feature type="compositionally biased region" description="Basic and acidic residues" evidence="1">
    <location>
        <begin position="40"/>
        <end position="52"/>
    </location>
</feature>
<evidence type="ECO:0000313" key="3">
    <source>
        <dbReference type="Proteomes" id="UP000319746"/>
    </source>
</evidence>
<name>A0A543AGI5_9MICC</name>
<comment type="caution">
    <text evidence="2">The sequence shown here is derived from an EMBL/GenBank/DDBJ whole genome shotgun (WGS) entry which is preliminary data.</text>
</comment>
<proteinExistence type="predicted"/>
<feature type="compositionally biased region" description="Acidic residues" evidence="1">
    <location>
        <begin position="8"/>
        <end position="19"/>
    </location>
</feature>
<evidence type="ECO:0000256" key="1">
    <source>
        <dbReference type="SAM" id="MobiDB-lite"/>
    </source>
</evidence>